<protein>
    <submittedName>
        <fullName evidence="2">Uncharacterized protein</fullName>
    </submittedName>
</protein>
<comment type="caution">
    <text evidence="2">The sequence shown here is derived from an EMBL/GenBank/DDBJ whole genome shotgun (WGS) entry which is preliminary data.</text>
</comment>
<proteinExistence type="predicted"/>
<evidence type="ECO:0000256" key="1">
    <source>
        <dbReference type="SAM" id="MobiDB-lite"/>
    </source>
</evidence>
<sequence length="308" mass="34986">MELKFNPWHDPEDGRFTFANTGDYHPRGSGGGAKARRPRAGPTPKSQPSSDDLVITAQRQTVSDVEALSDQEFGAFERAAKAQRWIERRENAEIREYVRLKKAVEARRAREKAGERDWEQQGRDFAFLYGQEMAMQAVGGAAGRFVIAPAVRAAAPRIERVVRPQAYARKLAERMPRPAPTRPLWVDENASMGERARLYNDAAPGVRRNPVTGRQQAPSLYRTTEDGKRRLVRFDGFEDDAYPVYIDRKTSIRFTAKAKDQALRQSVALRQNHASGRWDVPDEKTKREAMKLLRKLNIDNIGVKVVKE</sequence>
<name>A0ABX1CKT3_9SPHN</name>
<evidence type="ECO:0000313" key="2">
    <source>
        <dbReference type="EMBL" id="NJR78009.1"/>
    </source>
</evidence>
<accession>A0ABX1CKT3</accession>
<gene>
    <name evidence="2" type="ORF">HBH26_05185</name>
</gene>
<feature type="region of interest" description="Disordered" evidence="1">
    <location>
        <begin position="1"/>
        <end position="53"/>
    </location>
</feature>
<reference evidence="2 3" key="1">
    <citation type="submission" date="2020-03" db="EMBL/GenBank/DDBJ databases">
        <authorList>
            <person name="Wang L."/>
            <person name="He N."/>
            <person name="Li Y."/>
            <person name="Fang Y."/>
            <person name="Zhang F."/>
        </authorList>
    </citation>
    <scope>NUCLEOTIDE SEQUENCE [LARGE SCALE GENOMIC DNA]</scope>
    <source>
        <strain evidence="2 3">36D10-4-7</strain>
    </source>
</reference>
<keyword evidence="3" id="KW-1185">Reference proteome</keyword>
<evidence type="ECO:0000313" key="3">
    <source>
        <dbReference type="Proteomes" id="UP000732399"/>
    </source>
</evidence>
<dbReference type="Proteomes" id="UP000732399">
    <property type="component" value="Unassembled WGS sequence"/>
</dbReference>
<organism evidence="2 3">
    <name type="scientific">Sphingomonas corticis</name>
    <dbReference type="NCBI Taxonomy" id="2722791"/>
    <lineage>
        <taxon>Bacteria</taxon>
        <taxon>Pseudomonadati</taxon>
        <taxon>Pseudomonadota</taxon>
        <taxon>Alphaproteobacteria</taxon>
        <taxon>Sphingomonadales</taxon>
        <taxon>Sphingomonadaceae</taxon>
        <taxon>Sphingomonas</taxon>
    </lineage>
</organism>
<dbReference type="EMBL" id="JAAVJH010000003">
    <property type="protein sequence ID" value="NJR78009.1"/>
    <property type="molecule type" value="Genomic_DNA"/>
</dbReference>
<feature type="compositionally biased region" description="Basic and acidic residues" evidence="1">
    <location>
        <begin position="1"/>
        <end position="15"/>
    </location>
</feature>